<dbReference type="PANTHER" id="PTHR38048">
    <property type="entry name" value="EXPRESSED PROTEIN"/>
    <property type="match status" value="1"/>
</dbReference>
<evidence type="ECO:0000259" key="1">
    <source>
        <dbReference type="Pfam" id="PF01814"/>
    </source>
</evidence>
<dbReference type="Gene3D" id="1.20.120.520">
    <property type="entry name" value="nmb1532 protein domain like"/>
    <property type="match status" value="1"/>
</dbReference>
<evidence type="ECO:0000313" key="2">
    <source>
        <dbReference type="EMBL" id="KIO31157.1"/>
    </source>
</evidence>
<dbReference type="Proteomes" id="UP000054248">
    <property type="component" value="Unassembled WGS sequence"/>
</dbReference>
<dbReference type="EMBL" id="KN822965">
    <property type="protein sequence ID" value="KIO31157.1"/>
    <property type="molecule type" value="Genomic_DNA"/>
</dbReference>
<accession>A0A0C3MBL9</accession>
<protein>
    <recommendedName>
        <fullName evidence="1">Hemerythrin-like domain-containing protein</fullName>
    </recommendedName>
</protein>
<keyword evidence="3" id="KW-1185">Reference proteome</keyword>
<sequence length="260" mass="30050">MPSSELKLFQCIPVPVGDHNDVFELQSIRMTLVHNIAIRSLNGLIYYSQTVQANDEKLTPFLEYAKHVVEFVHHHHEAEEDVWFPLLESKFGAGSMADNIAGHENFKAPFAEFEQLIADLKAKAKTWDPEVFRQGVYAFTPVLRDHLVEEIDTFRPYQLKEHFTKEELDAFEKEMTAWLMARSVPEKTAQILFANGDAVHGAWFPVMPPQFVAMIKGDLWKVHADWWEFGCCDRDMKVKPEFAAYEPTFEDRSKMEAKQA</sequence>
<reference evidence="2 3" key="1">
    <citation type="submission" date="2014-04" db="EMBL/GenBank/DDBJ databases">
        <authorList>
            <consortium name="DOE Joint Genome Institute"/>
            <person name="Kuo A."/>
            <person name="Girlanda M."/>
            <person name="Perotto S."/>
            <person name="Kohler A."/>
            <person name="Nagy L.G."/>
            <person name="Floudas D."/>
            <person name="Copeland A."/>
            <person name="Barry K.W."/>
            <person name="Cichocki N."/>
            <person name="Veneault-Fourrey C."/>
            <person name="LaButti K."/>
            <person name="Lindquist E.A."/>
            <person name="Lipzen A."/>
            <person name="Lundell T."/>
            <person name="Morin E."/>
            <person name="Murat C."/>
            <person name="Sun H."/>
            <person name="Tunlid A."/>
            <person name="Henrissat B."/>
            <person name="Grigoriev I.V."/>
            <person name="Hibbett D.S."/>
            <person name="Martin F."/>
            <person name="Nordberg H.P."/>
            <person name="Cantor M.N."/>
            <person name="Hua S.X."/>
        </authorList>
    </citation>
    <scope>NUCLEOTIDE SEQUENCE [LARGE SCALE GENOMIC DNA]</scope>
    <source>
        <strain evidence="2 3">MUT 4182</strain>
    </source>
</reference>
<dbReference type="InterPro" id="IPR012312">
    <property type="entry name" value="Hemerythrin-like"/>
</dbReference>
<dbReference type="AlphaFoldDB" id="A0A0C3MBL9"/>
<dbReference type="PANTHER" id="PTHR38048:SF2">
    <property type="entry name" value="HEMERYTHRIN-LIKE DOMAIN-CONTAINING PROTEIN"/>
    <property type="match status" value="1"/>
</dbReference>
<dbReference type="STRING" id="1051891.A0A0C3MBL9"/>
<name>A0A0C3MBL9_9AGAM</name>
<dbReference type="InterPro" id="IPR053206">
    <property type="entry name" value="Dimeric_xanthone_biosynth"/>
</dbReference>
<feature type="domain" description="Hemerythrin-like" evidence="1">
    <location>
        <begin position="35"/>
        <end position="155"/>
    </location>
</feature>
<evidence type="ECO:0000313" key="3">
    <source>
        <dbReference type="Proteomes" id="UP000054248"/>
    </source>
</evidence>
<gene>
    <name evidence="2" type="ORF">M407DRAFT_19785</name>
</gene>
<proteinExistence type="predicted"/>
<dbReference type="HOGENOM" id="CLU_066708_0_0_1"/>
<reference evidence="3" key="2">
    <citation type="submission" date="2015-01" db="EMBL/GenBank/DDBJ databases">
        <title>Evolutionary Origins and Diversification of the Mycorrhizal Mutualists.</title>
        <authorList>
            <consortium name="DOE Joint Genome Institute"/>
            <consortium name="Mycorrhizal Genomics Consortium"/>
            <person name="Kohler A."/>
            <person name="Kuo A."/>
            <person name="Nagy L.G."/>
            <person name="Floudas D."/>
            <person name="Copeland A."/>
            <person name="Barry K.W."/>
            <person name="Cichocki N."/>
            <person name="Veneault-Fourrey C."/>
            <person name="LaButti K."/>
            <person name="Lindquist E.A."/>
            <person name="Lipzen A."/>
            <person name="Lundell T."/>
            <person name="Morin E."/>
            <person name="Murat C."/>
            <person name="Riley R."/>
            <person name="Ohm R."/>
            <person name="Sun H."/>
            <person name="Tunlid A."/>
            <person name="Henrissat B."/>
            <person name="Grigoriev I.V."/>
            <person name="Hibbett D.S."/>
            <person name="Martin F."/>
        </authorList>
    </citation>
    <scope>NUCLEOTIDE SEQUENCE [LARGE SCALE GENOMIC DNA]</scope>
    <source>
        <strain evidence="3">MUT 4182</strain>
    </source>
</reference>
<dbReference type="Pfam" id="PF01814">
    <property type="entry name" value="Hemerythrin"/>
    <property type="match status" value="1"/>
</dbReference>
<organism evidence="2 3">
    <name type="scientific">Tulasnella calospora MUT 4182</name>
    <dbReference type="NCBI Taxonomy" id="1051891"/>
    <lineage>
        <taxon>Eukaryota</taxon>
        <taxon>Fungi</taxon>
        <taxon>Dikarya</taxon>
        <taxon>Basidiomycota</taxon>
        <taxon>Agaricomycotina</taxon>
        <taxon>Agaricomycetes</taxon>
        <taxon>Cantharellales</taxon>
        <taxon>Tulasnellaceae</taxon>
        <taxon>Tulasnella</taxon>
    </lineage>
</organism>
<dbReference type="OrthoDB" id="58416at2759"/>